<feature type="compositionally biased region" description="Pro residues" evidence="4">
    <location>
        <begin position="101"/>
        <end position="111"/>
    </location>
</feature>
<evidence type="ECO:0000256" key="1">
    <source>
        <dbReference type="ARBA" id="ARBA00011518"/>
    </source>
</evidence>
<keyword evidence="8" id="KW-1185">Reference proteome</keyword>
<feature type="domain" description="Nematode cuticle collagen N-terminal" evidence="6">
    <location>
        <begin position="6"/>
        <end position="58"/>
    </location>
</feature>
<comment type="subunit">
    <text evidence="1">Collagen polypeptide chains are complexed within the cuticle by disulfide bonds and other types of covalent cross-links.</text>
</comment>
<dbReference type="EMBL" id="CATQJA010002617">
    <property type="protein sequence ID" value="CAJ0573270.1"/>
    <property type="molecule type" value="Genomic_DNA"/>
</dbReference>
<keyword evidence="2" id="KW-0677">Repeat</keyword>
<name>A0AA36CQS6_9BILA</name>
<feature type="non-terminal residue" evidence="7">
    <location>
        <position position="237"/>
    </location>
</feature>
<keyword evidence="5" id="KW-0472">Membrane</keyword>
<feature type="transmembrane region" description="Helical" evidence="5">
    <location>
        <begin position="6"/>
        <end position="30"/>
    </location>
</feature>
<dbReference type="InterPro" id="IPR002486">
    <property type="entry name" value="Col_cuticle_N"/>
</dbReference>
<dbReference type="Proteomes" id="UP001177023">
    <property type="component" value="Unassembled WGS sequence"/>
</dbReference>
<dbReference type="Gene3D" id="1.20.5.320">
    <property type="entry name" value="6-Phosphogluconate Dehydrogenase, domain 3"/>
    <property type="match status" value="1"/>
</dbReference>
<feature type="compositionally biased region" description="Gly residues" evidence="4">
    <location>
        <begin position="197"/>
        <end position="212"/>
    </location>
</feature>
<reference evidence="7" key="1">
    <citation type="submission" date="2023-06" db="EMBL/GenBank/DDBJ databases">
        <authorList>
            <person name="Delattre M."/>
        </authorList>
    </citation>
    <scope>NUCLEOTIDE SEQUENCE</scope>
    <source>
        <strain evidence="7">AF72</strain>
    </source>
</reference>
<evidence type="ECO:0000313" key="8">
    <source>
        <dbReference type="Proteomes" id="UP001177023"/>
    </source>
</evidence>
<feature type="compositionally biased region" description="Pro residues" evidence="4">
    <location>
        <begin position="183"/>
        <end position="193"/>
    </location>
</feature>
<evidence type="ECO:0000259" key="6">
    <source>
        <dbReference type="SMART" id="SM01088"/>
    </source>
</evidence>
<feature type="region of interest" description="Disordered" evidence="4">
    <location>
        <begin position="100"/>
        <end position="213"/>
    </location>
</feature>
<keyword evidence="5" id="KW-1133">Transmembrane helix</keyword>
<evidence type="ECO:0000313" key="7">
    <source>
        <dbReference type="EMBL" id="CAJ0573270.1"/>
    </source>
</evidence>
<accession>A0AA36CQS6</accession>
<protein>
    <recommendedName>
        <fullName evidence="6">Nematode cuticle collagen N-terminal domain-containing protein</fullName>
    </recommendedName>
</protein>
<dbReference type="GO" id="GO:0042302">
    <property type="term" value="F:structural constituent of cuticle"/>
    <property type="evidence" value="ECO:0007669"/>
    <property type="project" value="InterPro"/>
</dbReference>
<organism evidence="7 8">
    <name type="scientific">Mesorhabditis spiculigera</name>
    <dbReference type="NCBI Taxonomy" id="96644"/>
    <lineage>
        <taxon>Eukaryota</taxon>
        <taxon>Metazoa</taxon>
        <taxon>Ecdysozoa</taxon>
        <taxon>Nematoda</taxon>
        <taxon>Chromadorea</taxon>
        <taxon>Rhabditida</taxon>
        <taxon>Rhabditina</taxon>
        <taxon>Rhabditomorpha</taxon>
        <taxon>Rhabditoidea</taxon>
        <taxon>Rhabditidae</taxon>
        <taxon>Mesorhabditinae</taxon>
        <taxon>Mesorhabditis</taxon>
    </lineage>
</organism>
<proteinExistence type="predicted"/>
<dbReference type="SMART" id="SM01088">
    <property type="entry name" value="Col_cuticle_N"/>
    <property type="match status" value="1"/>
</dbReference>
<feature type="compositionally biased region" description="Polar residues" evidence="4">
    <location>
        <begin position="129"/>
        <end position="145"/>
    </location>
</feature>
<dbReference type="AlphaFoldDB" id="A0AA36CQS6"/>
<keyword evidence="5" id="KW-0812">Transmembrane</keyword>
<keyword evidence="3" id="KW-1015">Disulfide bond</keyword>
<dbReference type="Pfam" id="PF01484">
    <property type="entry name" value="Col_cuticle_N"/>
    <property type="match status" value="1"/>
</dbReference>
<feature type="compositionally biased region" description="Gly residues" evidence="4">
    <location>
        <begin position="170"/>
        <end position="179"/>
    </location>
</feature>
<gene>
    <name evidence="7" type="ORF">MSPICULIGERA_LOCUS11633</name>
</gene>
<dbReference type="PANTHER" id="PTHR24637:SF194">
    <property type="entry name" value="CUTICLE COLLAGEN 10-RELATED"/>
    <property type="match status" value="1"/>
</dbReference>
<evidence type="ECO:0000256" key="5">
    <source>
        <dbReference type="SAM" id="Phobius"/>
    </source>
</evidence>
<dbReference type="PANTHER" id="PTHR24637">
    <property type="entry name" value="COLLAGEN"/>
    <property type="match status" value="1"/>
</dbReference>
<sequence length="237" mass="24189">MGEEKVIVSIACVASTIAVAATLFVIPALYSEINEIHDQVLDSVSVFRVETDSAWTQMMDVQIVVSPPSKPRENPFNSIFRQKRQNFAGLPAWCQCEPKKPQCPPGPPGPAGSPGQPGQPGNPGPPGNDNRQTYAPITCPPQDTSCVKCPQGPPGPSGPSGNMGPPGPSGNPGGNGNNGQPGHPGPQGPPGPAGHPGQPGGDGHPGGNGGPGLPGPDAAYCPCPPRSVVYFARRARI</sequence>
<evidence type="ECO:0000256" key="4">
    <source>
        <dbReference type="SAM" id="MobiDB-lite"/>
    </source>
</evidence>
<evidence type="ECO:0000256" key="3">
    <source>
        <dbReference type="ARBA" id="ARBA00023157"/>
    </source>
</evidence>
<evidence type="ECO:0000256" key="2">
    <source>
        <dbReference type="ARBA" id="ARBA00022737"/>
    </source>
</evidence>
<comment type="caution">
    <text evidence="7">The sequence shown here is derived from an EMBL/GenBank/DDBJ whole genome shotgun (WGS) entry which is preliminary data.</text>
</comment>